<keyword evidence="3" id="KW-1185">Reference proteome</keyword>
<gene>
    <name evidence="2" type="ORF">Syun_009479</name>
</gene>
<dbReference type="EMBL" id="JBBNAF010000004">
    <property type="protein sequence ID" value="KAK9151170.1"/>
    <property type="molecule type" value="Genomic_DNA"/>
</dbReference>
<sequence>MTFGEIEPAFGGDRELGGERARTEEREGRQPNHVDQRDTAEEVEAAKEGIVALSREEGEHKAGEKGGPQQR</sequence>
<name>A0AAP0KH79_9MAGN</name>
<evidence type="ECO:0000313" key="2">
    <source>
        <dbReference type="EMBL" id="KAK9151170.1"/>
    </source>
</evidence>
<feature type="region of interest" description="Disordered" evidence="1">
    <location>
        <begin position="1"/>
        <end position="71"/>
    </location>
</feature>
<comment type="caution">
    <text evidence="2">The sequence shown here is derived from an EMBL/GenBank/DDBJ whole genome shotgun (WGS) entry which is preliminary data.</text>
</comment>
<evidence type="ECO:0000313" key="3">
    <source>
        <dbReference type="Proteomes" id="UP001420932"/>
    </source>
</evidence>
<accession>A0AAP0KH79</accession>
<protein>
    <submittedName>
        <fullName evidence="2">Uncharacterized protein</fullName>
    </submittedName>
</protein>
<proteinExistence type="predicted"/>
<evidence type="ECO:0000256" key="1">
    <source>
        <dbReference type="SAM" id="MobiDB-lite"/>
    </source>
</evidence>
<feature type="compositionally biased region" description="Basic and acidic residues" evidence="1">
    <location>
        <begin position="12"/>
        <end position="47"/>
    </location>
</feature>
<feature type="compositionally biased region" description="Basic and acidic residues" evidence="1">
    <location>
        <begin position="54"/>
        <end position="64"/>
    </location>
</feature>
<dbReference type="AlphaFoldDB" id="A0AAP0KH79"/>
<dbReference type="Proteomes" id="UP001420932">
    <property type="component" value="Unassembled WGS sequence"/>
</dbReference>
<organism evidence="2 3">
    <name type="scientific">Stephania yunnanensis</name>
    <dbReference type="NCBI Taxonomy" id="152371"/>
    <lineage>
        <taxon>Eukaryota</taxon>
        <taxon>Viridiplantae</taxon>
        <taxon>Streptophyta</taxon>
        <taxon>Embryophyta</taxon>
        <taxon>Tracheophyta</taxon>
        <taxon>Spermatophyta</taxon>
        <taxon>Magnoliopsida</taxon>
        <taxon>Ranunculales</taxon>
        <taxon>Menispermaceae</taxon>
        <taxon>Menispermoideae</taxon>
        <taxon>Cissampelideae</taxon>
        <taxon>Stephania</taxon>
    </lineage>
</organism>
<reference evidence="2 3" key="1">
    <citation type="submission" date="2024-01" db="EMBL/GenBank/DDBJ databases">
        <title>Genome assemblies of Stephania.</title>
        <authorList>
            <person name="Yang L."/>
        </authorList>
    </citation>
    <scope>NUCLEOTIDE SEQUENCE [LARGE SCALE GENOMIC DNA]</scope>
    <source>
        <strain evidence="2">YNDBR</strain>
        <tissue evidence="2">Leaf</tissue>
    </source>
</reference>